<evidence type="ECO:0000259" key="1">
    <source>
        <dbReference type="Pfam" id="PF13649"/>
    </source>
</evidence>
<dbReference type="Pfam" id="PF13649">
    <property type="entry name" value="Methyltransf_25"/>
    <property type="match status" value="1"/>
</dbReference>
<dbReference type="EMBL" id="BAABKX010000001">
    <property type="protein sequence ID" value="GAA5048077.1"/>
    <property type="molecule type" value="Genomic_DNA"/>
</dbReference>
<dbReference type="Gene3D" id="3.40.50.150">
    <property type="entry name" value="Vaccinia Virus protein VP39"/>
    <property type="match status" value="1"/>
</dbReference>
<keyword evidence="3" id="KW-1185">Reference proteome</keyword>
<name>A0AAV3UFR8_9EURY</name>
<evidence type="ECO:0000313" key="2">
    <source>
        <dbReference type="EMBL" id="GAA5048077.1"/>
    </source>
</evidence>
<proteinExistence type="predicted"/>
<dbReference type="GO" id="GO:0008168">
    <property type="term" value="F:methyltransferase activity"/>
    <property type="evidence" value="ECO:0007669"/>
    <property type="project" value="UniProtKB-KW"/>
</dbReference>
<evidence type="ECO:0000313" key="3">
    <source>
        <dbReference type="Proteomes" id="UP001501729"/>
    </source>
</evidence>
<dbReference type="Proteomes" id="UP001501729">
    <property type="component" value="Unassembled WGS sequence"/>
</dbReference>
<keyword evidence="2" id="KW-0489">Methyltransferase</keyword>
<dbReference type="InterPro" id="IPR029063">
    <property type="entry name" value="SAM-dependent_MTases_sf"/>
</dbReference>
<dbReference type="SUPFAM" id="SSF53335">
    <property type="entry name" value="S-adenosyl-L-methionine-dependent methyltransferases"/>
    <property type="match status" value="1"/>
</dbReference>
<dbReference type="InterPro" id="IPR041698">
    <property type="entry name" value="Methyltransf_25"/>
</dbReference>
<keyword evidence="2" id="KW-0808">Transferase</keyword>
<comment type="caution">
    <text evidence="2">The sequence shown here is derived from an EMBL/GenBank/DDBJ whole genome shotgun (WGS) entry which is preliminary data.</text>
</comment>
<reference evidence="2 3" key="1">
    <citation type="journal article" date="2019" name="Int. J. Syst. Evol. Microbiol.">
        <title>The Global Catalogue of Microorganisms (GCM) 10K type strain sequencing project: providing services to taxonomists for standard genome sequencing and annotation.</title>
        <authorList>
            <consortium name="The Broad Institute Genomics Platform"/>
            <consortium name="The Broad Institute Genome Sequencing Center for Infectious Disease"/>
            <person name="Wu L."/>
            <person name="Ma J."/>
        </authorList>
    </citation>
    <scope>NUCLEOTIDE SEQUENCE [LARGE SCALE GENOMIC DNA]</scope>
    <source>
        <strain evidence="2 3">JCM 17504</strain>
    </source>
</reference>
<accession>A0AAV3UFR8</accession>
<dbReference type="AlphaFoldDB" id="A0AAV3UFR8"/>
<dbReference type="RefSeq" id="WP_227776695.1">
    <property type="nucleotide sequence ID" value="NZ_BAABKX010000001.1"/>
</dbReference>
<organism evidence="2 3">
    <name type="scientific">Haladaptatus pallidirubidus</name>
    <dbReference type="NCBI Taxonomy" id="1008152"/>
    <lineage>
        <taxon>Archaea</taxon>
        <taxon>Methanobacteriati</taxon>
        <taxon>Methanobacteriota</taxon>
        <taxon>Stenosarchaea group</taxon>
        <taxon>Halobacteria</taxon>
        <taxon>Halobacteriales</taxon>
        <taxon>Haladaptataceae</taxon>
        <taxon>Haladaptatus</taxon>
    </lineage>
</organism>
<gene>
    <name evidence="2" type="ORF">GCM10025751_19420</name>
</gene>
<protein>
    <submittedName>
        <fullName evidence="2">Methyltransferase domain-containing protein</fullName>
    </submittedName>
</protein>
<feature type="domain" description="Methyltransferase" evidence="1">
    <location>
        <begin position="61"/>
        <end position="151"/>
    </location>
</feature>
<dbReference type="GO" id="GO:0032259">
    <property type="term" value="P:methylation"/>
    <property type="evidence" value="ECO:0007669"/>
    <property type="project" value="UniProtKB-KW"/>
</dbReference>
<dbReference type="CDD" id="cd02440">
    <property type="entry name" value="AdoMet_MTases"/>
    <property type="match status" value="1"/>
</dbReference>
<dbReference type="GeneID" id="68612536"/>
<sequence length="252" mass="28008">MNADPLGSAILDYQRGGLRGDCKYRDGADSQGGHIHENYFTPSEEWSDEWKTRFDSLDNPIVDVGCGSGQHAEFLQASGEVVAIDVSPDAVEAASERGVEDTRVMDMFGLEVPRDRFRSALVNGTQIGLAQSLAGARDFLSSLARITDENGVAIVDNYDPTKLDPEKLFGHRPDPRRGVAHRTFHVEYVRDGEREVGRNLHFVLFSPDRLRDAAVGTPWCVAKVRANGVYYRAVLRKEAERATEEKKVKDNT</sequence>